<feature type="non-terminal residue" evidence="2">
    <location>
        <position position="1"/>
    </location>
</feature>
<dbReference type="GO" id="GO:0032580">
    <property type="term" value="C:Golgi cisterna membrane"/>
    <property type="evidence" value="ECO:0007669"/>
    <property type="project" value="UniProtKB-SubCell"/>
</dbReference>
<dbReference type="EMBL" id="LJIG01001097">
    <property type="protein sequence ID" value="KRT85843.1"/>
    <property type="molecule type" value="Genomic_DNA"/>
</dbReference>
<gene>
    <name evidence="2" type="ORF">AMK59_2277</name>
</gene>
<keyword evidence="3" id="KW-1185">Reference proteome</keyword>
<dbReference type="AlphaFoldDB" id="A0A0T6BES3"/>
<keyword evidence="1" id="KW-0808">Transferase</keyword>
<keyword evidence="1" id="KW-0735">Signal-anchor</keyword>
<comment type="similarity">
    <text evidence="1">Belongs to the chondroitin N-acetylgalactosaminyltransferase family.</text>
</comment>
<comment type="caution">
    <text evidence="2">The sequence shown here is derived from an EMBL/GenBank/DDBJ whole genome shotgun (WGS) entry which is preliminary data.</text>
</comment>
<dbReference type="GO" id="GO:0008376">
    <property type="term" value="F:acetylgalactosaminyltransferase activity"/>
    <property type="evidence" value="ECO:0007669"/>
    <property type="project" value="InterPro"/>
</dbReference>
<comment type="subcellular location">
    <subcellularLocation>
        <location evidence="1">Golgi apparatus</location>
        <location evidence="1">Golgi stack membrane</location>
        <topology evidence="1">Single-pass type II membrane protein</topology>
    </subcellularLocation>
</comment>
<dbReference type="EC" id="2.4.1.-" evidence="1"/>
<feature type="non-terminal residue" evidence="2">
    <location>
        <position position="114"/>
    </location>
</feature>
<dbReference type="Proteomes" id="UP000051574">
    <property type="component" value="Unassembled WGS sequence"/>
</dbReference>
<accession>A0A0T6BES3</accession>
<dbReference type="Pfam" id="PF05679">
    <property type="entry name" value="CHGN"/>
    <property type="match status" value="1"/>
</dbReference>
<keyword evidence="1" id="KW-0333">Golgi apparatus</keyword>
<proteinExistence type="inferred from homology"/>
<evidence type="ECO:0000313" key="3">
    <source>
        <dbReference type="Proteomes" id="UP000051574"/>
    </source>
</evidence>
<reference evidence="2 3" key="1">
    <citation type="submission" date="2015-09" db="EMBL/GenBank/DDBJ databases">
        <title>Draft genome of the scarab beetle Oryctes borbonicus.</title>
        <authorList>
            <person name="Meyer J.M."/>
            <person name="Markov G.V."/>
            <person name="Baskaran P."/>
            <person name="Herrmann M."/>
            <person name="Sommer R.J."/>
            <person name="Roedelsperger C."/>
        </authorList>
    </citation>
    <scope>NUCLEOTIDE SEQUENCE [LARGE SCALE GENOMIC DNA]</scope>
    <source>
        <strain evidence="2">OB123</strain>
        <tissue evidence="2">Whole animal</tissue>
    </source>
</reference>
<evidence type="ECO:0000313" key="2">
    <source>
        <dbReference type="EMBL" id="KRT85843.1"/>
    </source>
</evidence>
<name>A0A0T6BES3_9SCAR</name>
<dbReference type="OrthoDB" id="431432at2759"/>
<sequence>QGLTIQSLRQESIYLHRDIVKSMRQLGVKLDKLSTAKIVKNVRLFEEPRGSKGYLGDPNLLGISPSLNRYRVNKVSDVIEWEFINRTLFSYKDTNPKRRVPSTMTEGFNDILRE</sequence>
<dbReference type="InterPro" id="IPR008428">
    <property type="entry name" value="Chond_GalNAc"/>
</dbReference>
<evidence type="ECO:0000256" key="1">
    <source>
        <dbReference type="RuleBase" id="RU364016"/>
    </source>
</evidence>
<protein>
    <recommendedName>
        <fullName evidence="1">Hexosyltransferase</fullName>
        <ecNumber evidence="1">2.4.1.-</ecNumber>
    </recommendedName>
</protein>
<organism evidence="2 3">
    <name type="scientific">Oryctes borbonicus</name>
    <dbReference type="NCBI Taxonomy" id="1629725"/>
    <lineage>
        <taxon>Eukaryota</taxon>
        <taxon>Metazoa</taxon>
        <taxon>Ecdysozoa</taxon>
        <taxon>Arthropoda</taxon>
        <taxon>Hexapoda</taxon>
        <taxon>Insecta</taxon>
        <taxon>Pterygota</taxon>
        <taxon>Neoptera</taxon>
        <taxon>Endopterygota</taxon>
        <taxon>Coleoptera</taxon>
        <taxon>Polyphaga</taxon>
        <taxon>Scarabaeiformia</taxon>
        <taxon>Scarabaeidae</taxon>
        <taxon>Dynastinae</taxon>
        <taxon>Oryctes</taxon>
    </lineage>
</organism>
<keyword evidence="1" id="KW-0812">Transmembrane</keyword>